<proteinExistence type="predicted"/>
<organism evidence="1 2">
    <name type="scientific">Catharanthus roseus</name>
    <name type="common">Madagascar periwinkle</name>
    <name type="synonym">Vinca rosea</name>
    <dbReference type="NCBI Taxonomy" id="4058"/>
    <lineage>
        <taxon>Eukaryota</taxon>
        <taxon>Viridiplantae</taxon>
        <taxon>Streptophyta</taxon>
        <taxon>Embryophyta</taxon>
        <taxon>Tracheophyta</taxon>
        <taxon>Spermatophyta</taxon>
        <taxon>Magnoliopsida</taxon>
        <taxon>eudicotyledons</taxon>
        <taxon>Gunneridae</taxon>
        <taxon>Pentapetalae</taxon>
        <taxon>asterids</taxon>
        <taxon>lamiids</taxon>
        <taxon>Gentianales</taxon>
        <taxon>Apocynaceae</taxon>
        <taxon>Rauvolfioideae</taxon>
        <taxon>Vinceae</taxon>
        <taxon>Catharanthinae</taxon>
        <taxon>Catharanthus</taxon>
    </lineage>
</organism>
<dbReference type="EMBL" id="CM044708">
    <property type="protein sequence ID" value="KAI5648924.1"/>
    <property type="molecule type" value="Genomic_DNA"/>
</dbReference>
<dbReference type="Proteomes" id="UP001060085">
    <property type="component" value="Linkage Group LG08"/>
</dbReference>
<name>A0ACB9ZNH1_CATRO</name>
<gene>
    <name evidence="1" type="ORF">M9H77_34929</name>
</gene>
<evidence type="ECO:0000313" key="1">
    <source>
        <dbReference type="EMBL" id="KAI5648924.1"/>
    </source>
</evidence>
<protein>
    <submittedName>
        <fullName evidence="1">Uncharacterized protein</fullName>
    </submittedName>
</protein>
<reference evidence="2" key="1">
    <citation type="journal article" date="2023" name="Nat. Plants">
        <title>Single-cell RNA sequencing provides a high-resolution roadmap for understanding the multicellular compartmentation of specialized metabolism.</title>
        <authorList>
            <person name="Sun S."/>
            <person name="Shen X."/>
            <person name="Li Y."/>
            <person name="Li Y."/>
            <person name="Wang S."/>
            <person name="Li R."/>
            <person name="Zhang H."/>
            <person name="Shen G."/>
            <person name="Guo B."/>
            <person name="Wei J."/>
            <person name="Xu J."/>
            <person name="St-Pierre B."/>
            <person name="Chen S."/>
            <person name="Sun C."/>
        </authorList>
    </citation>
    <scope>NUCLEOTIDE SEQUENCE [LARGE SCALE GENOMIC DNA]</scope>
</reference>
<comment type="caution">
    <text evidence="1">The sequence shown here is derived from an EMBL/GenBank/DDBJ whole genome shotgun (WGS) entry which is preliminary data.</text>
</comment>
<evidence type="ECO:0000313" key="2">
    <source>
        <dbReference type="Proteomes" id="UP001060085"/>
    </source>
</evidence>
<keyword evidence="2" id="KW-1185">Reference proteome</keyword>
<sequence>MSLTQFAMVEELASLIRDNLPCKYLVLSVEEALVNFLQDDTSSEGILELEPMNSYSRLLIHRLADIFGFFHYSVGEGDDRHLVLERCPETSIPSILVSDLLWQYDELQSPKILEVAKRKEDSPGLGEEAPKFEFSLEEREAAYLAARERIFSVDNEFEMGGPVKQRPQHNPIVARRMIAHALGQSVRPSSKEVSQNDAKELQEPDSSTVKIREKEEEASSVVTQTFPEKNGLTGKHLKSCDKQKVDIPSGSSSSDFQTKTPSEDVDKKTTKSVSSIEERGETNIQKANFRQEHMGAAKRMFANALGLHPRNANLPKSSQSK</sequence>
<accession>A0ACB9ZNH1</accession>